<reference evidence="7 8" key="1">
    <citation type="submission" date="2018-04" db="EMBL/GenBank/DDBJ databases">
        <title>Pararhodobacter oceanense sp. nov., isolated from marine intertidal sediment.</title>
        <authorList>
            <person name="Wang X.-L."/>
            <person name="Du Z.-J."/>
        </authorList>
    </citation>
    <scope>NUCLEOTIDE SEQUENCE [LARGE SCALE GENOMIC DNA]</scope>
    <source>
        <strain evidence="7 8">AM505</strain>
    </source>
</reference>
<proteinExistence type="predicted"/>
<comment type="caution">
    <text evidence="7">The sequence shown here is derived from an EMBL/GenBank/DDBJ whole genome shotgun (WGS) entry which is preliminary data.</text>
</comment>
<dbReference type="PANTHER" id="PTHR35008:SF4">
    <property type="entry name" value="BLL4482 PROTEIN"/>
    <property type="match status" value="1"/>
</dbReference>
<evidence type="ECO:0000259" key="6">
    <source>
        <dbReference type="PROSITE" id="PS51007"/>
    </source>
</evidence>
<dbReference type="GO" id="GO:0009055">
    <property type="term" value="F:electron transfer activity"/>
    <property type="evidence" value="ECO:0007669"/>
    <property type="project" value="InterPro"/>
</dbReference>
<sequence>MTKLSTGEAMKTTYLTALLIAALPALPVLAQSTSDAPEVEPRPQEAEITEMADGGAAWQSEYTGTDGEDLYQTLCAGCHMPDGSGAVGAGEYPALSGNPNLEFAGYATYLIVNGQQAMPSFGHFLSDAQVVAITDFIQSGLGNGYEPDGDIEGVAAVRPLDPVDQDTEEHE</sequence>
<evidence type="ECO:0000256" key="1">
    <source>
        <dbReference type="ARBA" id="ARBA00022617"/>
    </source>
</evidence>
<dbReference type="SUPFAM" id="SSF46626">
    <property type="entry name" value="Cytochrome c"/>
    <property type="match status" value="1"/>
</dbReference>
<dbReference type="Proteomes" id="UP000245911">
    <property type="component" value="Unassembled WGS sequence"/>
</dbReference>
<accession>A0A2T8HQR8</accession>
<feature type="domain" description="Cytochrome c" evidence="6">
    <location>
        <begin position="62"/>
        <end position="141"/>
    </location>
</feature>
<dbReference type="Pfam" id="PF13442">
    <property type="entry name" value="Cytochrome_CBB3"/>
    <property type="match status" value="1"/>
</dbReference>
<keyword evidence="8" id="KW-1185">Reference proteome</keyword>
<dbReference type="Gene3D" id="1.10.760.10">
    <property type="entry name" value="Cytochrome c-like domain"/>
    <property type="match status" value="1"/>
</dbReference>
<name>A0A2T8HQR8_9RHOB</name>
<keyword evidence="1 4" id="KW-0349">Heme</keyword>
<evidence type="ECO:0000313" key="8">
    <source>
        <dbReference type="Proteomes" id="UP000245911"/>
    </source>
</evidence>
<organism evidence="7 8">
    <name type="scientific">Pararhodobacter oceanensis</name>
    <dbReference type="NCBI Taxonomy" id="2172121"/>
    <lineage>
        <taxon>Bacteria</taxon>
        <taxon>Pseudomonadati</taxon>
        <taxon>Pseudomonadota</taxon>
        <taxon>Alphaproteobacteria</taxon>
        <taxon>Rhodobacterales</taxon>
        <taxon>Paracoccaceae</taxon>
        <taxon>Pararhodobacter</taxon>
    </lineage>
</organism>
<protein>
    <recommendedName>
        <fullName evidence="6">Cytochrome c domain-containing protein</fullName>
    </recommendedName>
</protein>
<keyword evidence="3 4" id="KW-0408">Iron</keyword>
<feature type="signal peptide" evidence="5">
    <location>
        <begin position="1"/>
        <end position="30"/>
    </location>
</feature>
<dbReference type="AlphaFoldDB" id="A0A2T8HQR8"/>
<dbReference type="PROSITE" id="PS51007">
    <property type="entry name" value="CYTC"/>
    <property type="match status" value="1"/>
</dbReference>
<dbReference type="OrthoDB" id="5523448at2"/>
<dbReference type="InterPro" id="IPR009056">
    <property type="entry name" value="Cyt_c-like_dom"/>
</dbReference>
<gene>
    <name evidence="7" type="ORF">DDE20_15975</name>
</gene>
<dbReference type="EMBL" id="QDKM01000009">
    <property type="protein sequence ID" value="PVH27797.1"/>
    <property type="molecule type" value="Genomic_DNA"/>
</dbReference>
<evidence type="ECO:0000256" key="4">
    <source>
        <dbReference type="PROSITE-ProRule" id="PRU00433"/>
    </source>
</evidence>
<dbReference type="GO" id="GO:0020037">
    <property type="term" value="F:heme binding"/>
    <property type="evidence" value="ECO:0007669"/>
    <property type="project" value="InterPro"/>
</dbReference>
<dbReference type="InterPro" id="IPR036909">
    <property type="entry name" value="Cyt_c-like_dom_sf"/>
</dbReference>
<feature type="chain" id="PRO_5015463611" description="Cytochrome c domain-containing protein" evidence="5">
    <location>
        <begin position="31"/>
        <end position="171"/>
    </location>
</feature>
<evidence type="ECO:0000256" key="5">
    <source>
        <dbReference type="SAM" id="SignalP"/>
    </source>
</evidence>
<keyword evidence="5" id="KW-0732">Signal</keyword>
<evidence type="ECO:0000256" key="2">
    <source>
        <dbReference type="ARBA" id="ARBA00022723"/>
    </source>
</evidence>
<evidence type="ECO:0000256" key="3">
    <source>
        <dbReference type="ARBA" id="ARBA00023004"/>
    </source>
</evidence>
<dbReference type="PANTHER" id="PTHR35008">
    <property type="entry name" value="BLL4482 PROTEIN-RELATED"/>
    <property type="match status" value="1"/>
</dbReference>
<evidence type="ECO:0000313" key="7">
    <source>
        <dbReference type="EMBL" id="PVH27797.1"/>
    </source>
</evidence>
<dbReference type="InterPro" id="IPR051459">
    <property type="entry name" value="Cytochrome_c-type_DH"/>
</dbReference>
<keyword evidence="2 4" id="KW-0479">Metal-binding</keyword>
<dbReference type="GO" id="GO:0046872">
    <property type="term" value="F:metal ion binding"/>
    <property type="evidence" value="ECO:0007669"/>
    <property type="project" value="UniProtKB-KW"/>
</dbReference>